<gene>
    <name evidence="7" type="ORF">RNC47_20920</name>
</gene>
<evidence type="ECO:0000256" key="5">
    <source>
        <dbReference type="SAM" id="SignalP"/>
    </source>
</evidence>
<dbReference type="Pfam" id="PF13472">
    <property type="entry name" value="Lipase_GDSL_2"/>
    <property type="match status" value="1"/>
</dbReference>
<evidence type="ECO:0000259" key="6">
    <source>
        <dbReference type="PROSITE" id="PS50853"/>
    </source>
</evidence>
<keyword evidence="8" id="KW-1185">Reference proteome</keyword>
<evidence type="ECO:0000256" key="3">
    <source>
        <dbReference type="ARBA" id="ARBA00023295"/>
    </source>
</evidence>
<dbReference type="InterPro" id="IPR006311">
    <property type="entry name" value="TAT_signal"/>
</dbReference>
<keyword evidence="4" id="KW-0624">Polysaccharide degradation</keyword>
<dbReference type="InterPro" id="IPR037459">
    <property type="entry name" value="RhgT-like"/>
</dbReference>
<dbReference type="Pfam" id="PF21254">
    <property type="entry name" value="AGA-YXIM_GBD"/>
    <property type="match status" value="1"/>
</dbReference>
<proteinExistence type="inferred from homology"/>
<keyword evidence="3" id="KW-0326">Glycosidase</keyword>
<feature type="chain" id="PRO_5046865070" evidence="5">
    <location>
        <begin position="42"/>
        <end position="523"/>
    </location>
</feature>
<dbReference type="PANTHER" id="PTHR43695">
    <property type="entry name" value="PUTATIVE (AFU_ORTHOLOGUE AFUA_2G17250)-RELATED"/>
    <property type="match status" value="1"/>
</dbReference>
<evidence type="ECO:0000256" key="4">
    <source>
        <dbReference type="ARBA" id="ARBA00023326"/>
    </source>
</evidence>
<dbReference type="InterPro" id="IPR036514">
    <property type="entry name" value="SGNH_hydro_sf"/>
</dbReference>
<dbReference type="Gene3D" id="2.60.40.10">
    <property type="entry name" value="Immunoglobulins"/>
    <property type="match status" value="1"/>
</dbReference>
<name>A0ABU2LT72_9ACTN</name>
<dbReference type="Gene3D" id="3.40.50.1110">
    <property type="entry name" value="SGNH hydrolase"/>
    <property type="match status" value="1"/>
</dbReference>
<dbReference type="Proteomes" id="UP001183420">
    <property type="component" value="Unassembled WGS sequence"/>
</dbReference>
<keyword evidence="5" id="KW-0732">Signal</keyword>
<dbReference type="CDD" id="cd00063">
    <property type="entry name" value="FN3"/>
    <property type="match status" value="1"/>
</dbReference>
<keyword evidence="4" id="KW-0119">Carbohydrate metabolism</keyword>
<evidence type="ECO:0000256" key="2">
    <source>
        <dbReference type="ARBA" id="ARBA00022801"/>
    </source>
</evidence>
<dbReference type="SUPFAM" id="SSF49785">
    <property type="entry name" value="Galactose-binding domain-like"/>
    <property type="match status" value="1"/>
</dbReference>
<feature type="signal peptide" evidence="5">
    <location>
        <begin position="1"/>
        <end position="41"/>
    </location>
</feature>
<dbReference type="InterPro" id="IPR013830">
    <property type="entry name" value="SGNH_hydro"/>
</dbReference>
<feature type="domain" description="Fibronectin type-III" evidence="6">
    <location>
        <begin position="290"/>
        <end position="379"/>
    </location>
</feature>
<evidence type="ECO:0000313" key="7">
    <source>
        <dbReference type="EMBL" id="MDT0320796.1"/>
    </source>
</evidence>
<dbReference type="CDD" id="cd01821">
    <property type="entry name" value="Rhamnogalacturan_acetylesterase_like"/>
    <property type="match status" value="1"/>
</dbReference>
<dbReference type="EMBL" id="JAVREM010000029">
    <property type="protein sequence ID" value="MDT0320796.1"/>
    <property type="molecule type" value="Genomic_DNA"/>
</dbReference>
<reference evidence="8" key="1">
    <citation type="submission" date="2023-07" db="EMBL/GenBank/DDBJ databases">
        <title>30 novel species of actinomycetes from the DSMZ collection.</title>
        <authorList>
            <person name="Nouioui I."/>
        </authorList>
    </citation>
    <scope>NUCLEOTIDE SEQUENCE [LARGE SCALE GENOMIC DNA]</scope>
    <source>
        <strain evidence="8">DSM 44918</strain>
    </source>
</reference>
<dbReference type="RefSeq" id="WP_311600976.1">
    <property type="nucleotide sequence ID" value="NZ_JAVREM010000029.1"/>
</dbReference>
<keyword evidence="2" id="KW-0378">Hydrolase</keyword>
<comment type="caution">
    <text evidence="7">The sequence shown here is derived from an EMBL/GenBank/DDBJ whole genome shotgun (WGS) entry which is preliminary data.</text>
</comment>
<dbReference type="PANTHER" id="PTHR43695:SF1">
    <property type="entry name" value="RHAMNOGALACTURONAN ACETYLESTERASE"/>
    <property type="match status" value="1"/>
</dbReference>
<dbReference type="InterPro" id="IPR008979">
    <property type="entry name" value="Galactose-bd-like_sf"/>
</dbReference>
<comment type="similarity">
    <text evidence="1">Belongs to the 'GDSL' lipolytic enzyme family.</text>
</comment>
<dbReference type="PROSITE" id="PS50853">
    <property type="entry name" value="FN3"/>
    <property type="match status" value="1"/>
</dbReference>
<evidence type="ECO:0000256" key="1">
    <source>
        <dbReference type="ARBA" id="ARBA00008668"/>
    </source>
</evidence>
<dbReference type="PROSITE" id="PS51318">
    <property type="entry name" value="TAT"/>
    <property type="match status" value="1"/>
</dbReference>
<protein>
    <submittedName>
        <fullName evidence="7">GDSL-type esterase/lipase family protein</fullName>
    </submittedName>
</protein>
<dbReference type="InterPro" id="IPR013783">
    <property type="entry name" value="Ig-like_fold"/>
</dbReference>
<evidence type="ECO:0000313" key="8">
    <source>
        <dbReference type="Proteomes" id="UP001183420"/>
    </source>
</evidence>
<dbReference type="InterPro" id="IPR003961">
    <property type="entry name" value="FN3_dom"/>
</dbReference>
<dbReference type="SUPFAM" id="SSF49265">
    <property type="entry name" value="Fibronectin type III"/>
    <property type="match status" value="1"/>
</dbReference>
<dbReference type="InterPro" id="IPR049033">
    <property type="entry name" value="AGA-YXIM_GBD"/>
</dbReference>
<dbReference type="SUPFAM" id="SSF52266">
    <property type="entry name" value="SGNH hydrolase"/>
    <property type="match status" value="1"/>
</dbReference>
<dbReference type="InterPro" id="IPR036116">
    <property type="entry name" value="FN3_sf"/>
</dbReference>
<organism evidence="7 8">
    <name type="scientific">Streptomyces millisiae</name>
    <dbReference type="NCBI Taxonomy" id="3075542"/>
    <lineage>
        <taxon>Bacteria</taxon>
        <taxon>Bacillati</taxon>
        <taxon>Actinomycetota</taxon>
        <taxon>Actinomycetes</taxon>
        <taxon>Kitasatosporales</taxon>
        <taxon>Streptomycetaceae</taxon>
        <taxon>Streptomyces</taxon>
    </lineage>
</organism>
<sequence>MDGTAATPPTGHRRRTVLRAALAGAATAGAAGLALPGTARAADAAGAATGAGTGPTIYIASDSTAQTYDPYYAPQAGWGEVLGQFFSDAVTVANHAIGGRSSRSFIAEGRLQAILDVIQPGDYLFVQFGHNDATISRPERYTPPADYKEFLRNDYIGGARARGAVPVVVTPVSRRDFNRATGKFNVSFPEYVAKAVEVASEEGVPLVDLSASSRAYLDEVGIEEARSVFLHVPPGVYPNRPFGTIDETHFQHYGAVRIARLIALDVARLGVPLARHVRNTAPPRHRPDRPTAAPVAALVSHEGARLTWDEVPGAELYRIQRRRRDVPDDEYTLATTSPIPLADIGGLAEDTAYDLRVIAVNGRGQSAPSPRLRLTTRVADLRYDFGPADSPVAEGFVGVSPETLYTPERGYGFTDATGLITRDRGPGTDDLGRDFVAYFDGRYEFRTDTPNGTYAVTAHVGDAAGSSRSGFVLEGGDRGQVIGSPNAITRQTFTLVDVRDGQLSVTVYGQTGHLNGLVITRVG</sequence>
<dbReference type="Gene3D" id="2.60.120.430">
    <property type="entry name" value="Galactose-binding lectin"/>
    <property type="match status" value="1"/>
</dbReference>
<accession>A0ABU2LT72</accession>
<dbReference type="SMART" id="SM00060">
    <property type="entry name" value="FN3"/>
    <property type="match status" value="1"/>
</dbReference>